<accession>A0AA40EH12</accession>
<dbReference type="PANTHER" id="PTHR10696:SF54">
    <property type="entry name" value="FAMILY OXIDOREDUCTASE, PUTATIVE (AFU_ORTHOLOGUE AFUA_4G13850)-RELATED"/>
    <property type="match status" value="1"/>
</dbReference>
<evidence type="ECO:0000259" key="2">
    <source>
        <dbReference type="Pfam" id="PF02668"/>
    </source>
</evidence>
<evidence type="ECO:0000256" key="1">
    <source>
        <dbReference type="ARBA" id="ARBA00023002"/>
    </source>
</evidence>
<dbReference type="SUPFAM" id="SSF51197">
    <property type="entry name" value="Clavaminate synthase-like"/>
    <property type="match status" value="1"/>
</dbReference>
<feature type="domain" description="TauD/TfdA-like" evidence="2">
    <location>
        <begin position="84"/>
        <end position="335"/>
    </location>
</feature>
<organism evidence="3 4">
    <name type="scientific">Apiosordaria backusii</name>
    <dbReference type="NCBI Taxonomy" id="314023"/>
    <lineage>
        <taxon>Eukaryota</taxon>
        <taxon>Fungi</taxon>
        <taxon>Dikarya</taxon>
        <taxon>Ascomycota</taxon>
        <taxon>Pezizomycotina</taxon>
        <taxon>Sordariomycetes</taxon>
        <taxon>Sordariomycetidae</taxon>
        <taxon>Sordariales</taxon>
        <taxon>Lasiosphaeriaceae</taxon>
        <taxon>Apiosordaria</taxon>
    </lineage>
</organism>
<dbReference type="Proteomes" id="UP001172159">
    <property type="component" value="Unassembled WGS sequence"/>
</dbReference>
<keyword evidence="4" id="KW-1185">Reference proteome</keyword>
<dbReference type="InterPro" id="IPR050411">
    <property type="entry name" value="AlphaKG_dependent_hydroxylases"/>
</dbReference>
<dbReference type="InterPro" id="IPR003819">
    <property type="entry name" value="TauD/TfdA-like"/>
</dbReference>
<sequence length="393" mass="44456">MNPPTSFSEWPKEITGDLAWTGADFEPNTDAFTDHLSNQDIAELNIAVKHFQGKPYMPLMQATSVTNTCQIGLGLARGHADPTTFPLSQDLAKRLQKVTDHVYNGRGFHRIRGINPSSYTDEERVILYAGITSYVADQRARNIDHIRDLSRAQLSRKLNPLELAKPMTFHTDIDVGDMVSLFVQSTPLEGGDQYLAPIASIYNDLMKRDPEVLRILSENWYWERVHRPGPDQTVIRTFNRPVIGFHNNQLQINMAVTFLGANPAIPFSPDAPQLTPEKIAALNRVQEAATRVNLRIVPQAGDLLFINNFAVLHARAGFVDSPHDVWNQRYIMRLWLHDSHKGWESAPVLQRKLDETFDLAPAQKAYWTADEMARITPGMRIRQMGLSSSQDHD</sequence>
<name>A0AA40EH12_9PEZI</name>
<evidence type="ECO:0000313" key="4">
    <source>
        <dbReference type="Proteomes" id="UP001172159"/>
    </source>
</evidence>
<reference evidence="3" key="1">
    <citation type="submission" date="2023-06" db="EMBL/GenBank/DDBJ databases">
        <title>Genome-scale phylogeny and comparative genomics of the fungal order Sordariales.</title>
        <authorList>
            <consortium name="Lawrence Berkeley National Laboratory"/>
            <person name="Hensen N."/>
            <person name="Bonometti L."/>
            <person name="Westerberg I."/>
            <person name="Brannstrom I.O."/>
            <person name="Guillou S."/>
            <person name="Cros-Aarteil S."/>
            <person name="Calhoun S."/>
            <person name="Haridas S."/>
            <person name="Kuo A."/>
            <person name="Mondo S."/>
            <person name="Pangilinan J."/>
            <person name="Riley R."/>
            <person name="Labutti K."/>
            <person name="Andreopoulos B."/>
            <person name="Lipzen A."/>
            <person name="Chen C."/>
            <person name="Yanf M."/>
            <person name="Daum C."/>
            <person name="Ng V."/>
            <person name="Clum A."/>
            <person name="Steindorff A."/>
            <person name="Ohm R."/>
            <person name="Martin F."/>
            <person name="Silar P."/>
            <person name="Natvig D."/>
            <person name="Lalanne C."/>
            <person name="Gautier V."/>
            <person name="Ament-Velasquez S.L."/>
            <person name="Kruys A."/>
            <person name="Hutchinson M.I."/>
            <person name="Powell A.J."/>
            <person name="Barry K."/>
            <person name="Miller A.N."/>
            <person name="Grigoriev I.V."/>
            <person name="Debuchy R."/>
            <person name="Gladieux P."/>
            <person name="Thoren M.H."/>
            <person name="Johannesson H."/>
        </authorList>
    </citation>
    <scope>NUCLEOTIDE SEQUENCE</scope>
    <source>
        <strain evidence="3">CBS 540.89</strain>
    </source>
</reference>
<gene>
    <name evidence="3" type="ORF">B0T21DRAFT_384227</name>
</gene>
<protein>
    <recommendedName>
        <fullName evidence="2">TauD/TfdA-like domain-containing protein</fullName>
    </recommendedName>
</protein>
<comment type="caution">
    <text evidence="3">The sequence shown here is derived from an EMBL/GenBank/DDBJ whole genome shotgun (WGS) entry which is preliminary data.</text>
</comment>
<dbReference type="AlphaFoldDB" id="A0AA40EH12"/>
<dbReference type="EMBL" id="JAUKTV010000007">
    <property type="protein sequence ID" value="KAK0735348.1"/>
    <property type="molecule type" value="Genomic_DNA"/>
</dbReference>
<keyword evidence="1" id="KW-0560">Oxidoreductase</keyword>
<dbReference type="GO" id="GO:0016491">
    <property type="term" value="F:oxidoreductase activity"/>
    <property type="evidence" value="ECO:0007669"/>
    <property type="project" value="UniProtKB-KW"/>
</dbReference>
<evidence type="ECO:0000313" key="3">
    <source>
        <dbReference type="EMBL" id="KAK0735348.1"/>
    </source>
</evidence>
<dbReference type="InterPro" id="IPR042098">
    <property type="entry name" value="TauD-like_sf"/>
</dbReference>
<dbReference type="Pfam" id="PF02668">
    <property type="entry name" value="TauD"/>
    <property type="match status" value="1"/>
</dbReference>
<proteinExistence type="predicted"/>
<dbReference type="Gene3D" id="3.60.130.10">
    <property type="entry name" value="Clavaminate synthase-like"/>
    <property type="match status" value="1"/>
</dbReference>
<dbReference type="PANTHER" id="PTHR10696">
    <property type="entry name" value="GAMMA-BUTYROBETAINE HYDROXYLASE-RELATED"/>
    <property type="match status" value="1"/>
</dbReference>